<dbReference type="InParanoid" id="A0A1Q3ATI3"/>
<accession>A0A1Q3ATI3</accession>
<organism evidence="1 2">
    <name type="scientific">Cephalotus follicularis</name>
    <name type="common">Albany pitcher plant</name>
    <dbReference type="NCBI Taxonomy" id="3775"/>
    <lineage>
        <taxon>Eukaryota</taxon>
        <taxon>Viridiplantae</taxon>
        <taxon>Streptophyta</taxon>
        <taxon>Embryophyta</taxon>
        <taxon>Tracheophyta</taxon>
        <taxon>Spermatophyta</taxon>
        <taxon>Magnoliopsida</taxon>
        <taxon>eudicotyledons</taxon>
        <taxon>Gunneridae</taxon>
        <taxon>Pentapetalae</taxon>
        <taxon>rosids</taxon>
        <taxon>fabids</taxon>
        <taxon>Oxalidales</taxon>
        <taxon>Cephalotaceae</taxon>
        <taxon>Cephalotus</taxon>
    </lineage>
</organism>
<keyword evidence="2" id="KW-1185">Reference proteome</keyword>
<reference evidence="2" key="1">
    <citation type="submission" date="2016-04" db="EMBL/GenBank/DDBJ databases">
        <title>Cephalotus genome sequencing.</title>
        <authorList>
            <person name="Fukushima K."/>
            <person name="Hasebe M."/>
            <person name="Fang X."/>
        </authorList>
    </citation>
    <scope>NUCLEOTIDE SEQUENCE [LARGE SCALE GENOMIC DNA]</scope>
    <source>
        <strain evidence="2">cv. St1</strain>
    </source>
</reference>
<comment type="caution">
    <text evidence="1">The sequence shown here is derived from an EMBL/GenBank/DDBJ whole genome shotgun (WGS) entry which is preliminary data.</text>
</comment>
<proteinExistence type="predicted"/>
<evidence type="ECO:0000313" key="2">
    <source>
        <dbReference type="Proteomes" id="UP000187406"/>
    </source>
</evidence>
<name>A0A1Q3ATI3_CEPFO</name>
<protein>
    <submittedName>
        <fullName evidence="1">Uncharacterized protein</fullName>
    </submittedName>
</protein>
<evidence type="ECO:0000313" key="1">
    <source>
        <dbReference type="EMBL" id="GAV59041.1"/>
    </source>
</evidence>
<dbReference type="EMBL" id="BDDD01000094">
    <property type="protein sequence ID" value="GAV59041.1"/>
    <property type="molecule type" value="Genomic_DNA"/>
</dbReference>
<sequence length="132" mass="15527">MSYDTPSKIMNEIFILYSSFSIMNIDDILTILRKQHFKYLYKIIQTNHLVLSKQKLNLFITHVRFLQTITYSKKSILFAIAFSDIATDRKQLPTSSFIICSNIDSLFLNTNQNCQQAFLRLQQEKESIKDTF</sequence>
<dbReference type="AlphaFoldDB" id="A0A1Q3ATI3"/>
<gene>
    <name evidence="1" type="ORF">CFOL_v3_02574</name>
</gene>
<dbReference type="Proteomes" id="UP000187406">
    <property type="component" value="Unassembled WGS sequence"/>
</dbReference>